<dbReference type="Pfam" id="PF07714">
    <property type="entry name" value="PK_Tyr_Ser-Thr"/>
    <property type="match status" value="1"/>
</dbReference>
<name>A0A7S3ATQ0_9EUKA</name>
<accession>A0A7S3ATQ0</accession>
<dbReference type="SUPFAM" id="SSF56112">
    <property type="entry name" value="Protein kinase-like (PK-like)"/>
    <property type="match status" value="1"/>
</dbReference>
<dbReference type="SMART" id="SM00220">
    <property type="entry name" value="S_TKc"/>
    <property type="match status" value="1"/>
</dbReference>
<dbReference type="GO" id="GO:0005524">
    <property type="term" value="F:ATP binding"/>
    <property type="evidence" value="ECO:0007669"/>
    <property type="project" value="InterPro"/>
</dbReference>
<dbReference type="EMBL" id="HBHX01028066">
    <property type="protein sequence ID" value="CAE0114988.1"/>
    <property type="molecule type" value="Transcribed_RNA"/>
</dbReference>
<dbReference type="PIRSF" id="PIRSF000654">
    <property type="entry name" value="Integrin-linked_kinase"/>
    <property type="match status" value="1"/>
</dbReference>
<dbReference type="InterPro" id="IPR001245">
    <property type="entry name" value="Ser-Thr/Tyr_kinase_cat_dom"/>
</dbReference>
<dbReference type="GO" id="GO:0004674">
    <property type="term" value="F:protein serine/threonine kinase activity"/>
    <property type="evidence" value="ECO:0007669"/>
    <property type="project" value="TreeGrafter"/>
</dbReference>
<proteinExistence type="predicted"/>
<protein>
    <recommendedName>
        <fullName evidence="1">Protein kinase domain-containing protein</fullName>
    </recommendedName>
</protein>
<feature type="domain" description="Protein kinase" evidence="1">
    <location>
        <begin position="1"/>
        <end position="284"/>
    </location>
</feature>
<dbReference type="InterPro" id="IPR011009">
    <property type="entry name" value="Kinase-like_dom_sf"/>
</dbReference>
<dbReference type="PROSITE" id="PS50011">
    <property type="entry name" value="PROTEIN_KINASE_DOM"/>
    <property type="match status" value="1"/>
</dbReference>
<dbReference type="PROSITE" id="PS00108">
    <property type="entry name" value="PROTEIN_KINASE_ST"/>
    <property type="match status" value="1"/>
</dbReference>
<evidence type="ECO:0000313" key="2">
    <source>
        <dbReference type="EMBL" id="CAE0114988.1"/>
    </source>
</evidence>
<reference evidence="2" key="1">
    <citation type="submission" date="2021-01" db="EMBL/GenBank/DDBJ databases">
        <authorList>
            <person name="Corre E."/>
            <person name="Pelletier E."/>
            <person name="Niang G."/>
            <person name="Scheremetjew M."/>
            <person name="Finn R."/>
            <person name="Kale V."/>
            <person name="Holt S."/>
            <person name="Cochrane G."/>
            <person name="Meng A."/>
            <person name="Brown T."/>
            <person name="Cohen L."/>
        </authorList>
    </citation>
    <scope>NUCLEOTIDE SEQUENCE</scope>
    <source>
        <strain evidence="2">CCMP281</strain>
    </source>
</reference>
<dbReference type="Gene3D" id="1.10.510.10">
    <property type="entry name" value="Transferase(Phosphotransferase) domain 1"/>
    <property type="match status" value="1"/>
</dbReference>
<gene>
    <name evidence="2" type="ORF">HERI1096_LOCUS15673</name>
</gene>
<sequence>MNSEVAVKVFRVSHRDDVTKVMTKFRLEAETLRTLRHPNICFFFDTCLVHGSPAIVLELLCGGTLGQHLGLRKAKEVSTITAGEGACSATLPSSPSSCWSAIPSSELLQLARDVASGLHYLHVNGVSHRDVKESNVMIDRGQMVRAKLCDFGISALKTATNEYPSRSFSSIGTCRYQAPELTQLMSKAADRNTSRDMLDIINDTLTDVYSYGLVLYEISHGCIAFGGLSGFHAMLQAYDGERPPIALVRPELAPLGAVIETCWDAEVERRPNMQKVLQALSSLMLETLP</sequence>
<evidence type="ECO:0000259" key="1">
    <source>
        <dbReference type="PROSITE" id="PS50011"/>
    </source>
</evidence>
<dbReference type="InterPro" id="IPR008271">
    <property type="entry name" value="Ser/Thr_kinase_AS"/>
</dbReference>
<dbReference type="AlphaFoldDB" id="A0A7S3ATQ0"/>
<organism evidence="2">
    <name type="scientific">Haptolina ericina</name>
    <dbReference type="NCBI Taxonomy" id="156174"/>
    <lineage>
        <taxon>Eukaryota</taxon>
        <taxon>Haptista</taxon>
        <taxon>Haptophyta</taxon>
        <taxon>Prymnesiophyceae</taxon>
        <taxon>Prymnesiales</taxon>
        <taxon>Prymnesiaceae</taxon>
        <taxon>Haptolina</taxon>
    </lineage>
</organism>
<dbReference type="PANTHER" id="PTHR44329">
    <property type="entry name" value="SERINE/THREONINE-PROTEIN KINASE TNNI3K-RELATED"/>
    <property type="match status" value="1"/>
</dbReference>
<dbReference type="InterPro" id="IPR000719">
    <property type="entry name" value="Prot_kinase_dom"/>
</dbReference>
<dbReference type="InterPro" id="IPR051681">
    <property type="entry name" value="Ser/Thr_Kinases-Pseudokinases"/>
</dbReference>